<evidence type="ECO:0000313" key="10">
    <source>
        <dbReference type="Proteomes" id="UP001460270"/>
    </source>
</evidence>
<evidence type="ECO:0000313" key="9">
    <source>
        <dbReference type="EMBL" id="KAK7940216.1"/>
    </source>
</evidence>
<evidence type="ECO:0000256" key="2">
    <source>
        <dbReference type="ARBA" id="ARBA00022475"/>
    </source>
</evidence>
<feature type="transmembrane region" description="Helical" evidence="7">
    <location>
        <begin position="281"/>
        <end position="305"/>
    </location>
</feature>
<dbReference type="AlphaFoldDB" id="A0AAW0Q2M1"/>
<evidence type="ECO:0000256" key="4">
    <source>
        <dbReference type="ARBA" id="ARBA00022989"/>
    </source>
</evidence>
<evidence type="ECO:0000259" key="8">
    <source>
        <dbReference type="Pfam" id="PF12534"/>
    </source>
</evidence>
<feature type="transmembrane region" description="Helical" evidence="7">
    <location>
        <begin position="119"/>
        <end position="141"/>
    </location>
</feature>
<dbReference type="Pfam" id="PF12534">
    <property type="entry name" value="Pannexin_like"/>
    <property type="match status" value="1"/>
</dbReference>
<name>A0AAW0Q2M1_9GOBI</name>
<comment type="caution">
    <text evidence="9">The sequence shown here is derived from an EMBL/GenBank/DDBJ whole genome shotgun (WGS) entry which is preliminary data.</text>
</comment>
<proteinExistence type="predicted"/>
<keyword evidence="3 7" id="KW-0812">Transmembrane</keyword>
<dbReference type="InterPro" id="IPR021040">
    <property type="entry name" value="LRRC8_Pannexin-like"/>
</dbReference>
<keyword evidence="2" id="KW-1003">Cell membrane</keyword>
<keyword evidence="6" id="KW-1015">Disulfide bond</keyword>
<keyword evidence="5 7" id="KW-0472">Membrane</keyword>
<reference evidence="10" key="1">
    <citation type="submission" date="2024-04" db="EMBL/GenBank/DDBJ databases">
        <title>Salinicola lusitanus LLJ914,a marine bacterium isolated from the Okinawa Trough.</title>
        <authorList>
            <person name="Li J."/>
        </authorList>
    </citation>
    <scope>NUCLEOTIDE SEQUENCE [LARGE SCALE GENOMIC DNA]</scope>
</reference>
<sequence length="546" mass="61629">MFSLSELAPLNQHQNQCKLLKPWWEVFMDYLGVLMLLASVLACTEQLSRDKLLCIPLDPLASSSSNPSDNMEWITSKQQTTMTPTSSQPRGRQTHLVYQQYVYISQVCYHDALPFCSRFFPYMALMQSLVLVASGSFWLHFPRTSARIEHFLTILNKCCESPWTSQALSHAAKQETTKKTIMTNQRAQSHSSSYLPSMKFIRHASIDSDSNSPLLKRAESISSSTPPAPCLLSPQKHPTKTTLLKNGPQHEITLDKNDGEQTRALFEKVRKFRSHSENSTVIYKVYLAQTVFKLLMVVLIGSYTIPLLKTFSFSLHCEADEKALVGYSSFECVHVLSSLLRKLLLAYMSLLGVYGLLNLYTLGWILYSALRQFSIIHLMKDMNPVGEGSDLRNDLAFLLHMLDQYDPLLVQRLSVFLSPLRETHLEEEEDLEHCWGEEQLRAMITVDTEGSSRLTLAALPRIPSAVYTLKNLHVLRLECITDVRFTAQLSKMSSLRELHLYHCSAVIAPAALSILQHRLEVINLTFSSPHSCLGGCFPLGACSSST</sequence>
<evidence type="ECO:0000256" key="3">
    <source>
        <dbReference type="ARBA" id="ARBA00022692"/>
    </source>
</evidence>
<dbReference type="Proteomes" id="UP001460270">
    <property type="component" value="Unassembled WGS sequence"/>
</dbReference>
<evidence type="ECO:0000256" key="5">
    <source>
        <dbReference type="ARBA" id="ARBA00023136"/>
    </source>
</evidence>
<organism evidence="9 10">
    <name type="scientific">Mugilogobius chulae</name>
    <name type="common">yellowstripe goby</name>
    <dbReference type="NCBI Taxonomy" id="88201"/>
    <lineage>
        <taxon>Eukaryota</taxon>
        <taxon>Metazoa</taxon>
        <taxon>Chordata</taxon>
        <taxon>Craniata</taxon>
        <taxon>Vertebrata</taxon>
        <taxon>Euteleostomi</taxon>
        <taxon>Actinopterygii</taxon>
        <taxon>Neopterygii</taxon>
        <taxon>Teleostei</taxon>
        <taxon>Neoteleostei</taxon>
        <taxon>Acanthomorphata</taxon>
        <taxon>Gobiaria</taxon>
        <taxon>Gobiiformes</taxon>
        <taxon>Gobioidei</taxon>
        <taxon>Gobiidae</taxon>
        <taxon>Gobionellinae</taxon>
        <taxon>Mugilogobius</taxon>
    </lineage>
</organism>
<protein>
    <recommendedName>
        <fullName evidence="8">LRRC8 pannexin-like TM region domain-containing protein</fullName>
    </recommendedName>
</protein>
<evidence type="ECO:0000256" key="1">
    <source>
        <dbReference type="ARBA" id="ARBA00004236"/>
    </source>
</evidence>
<evidence type="ECO:0000256" key="6">
    <source>
        <dbReference type="ARBA" id="ARBA00023157"/>
    </source>
</evidence>
<feature type="domain" description="LRRC8 pannexin-like TM region" evidence="8">
    <location>
        <begin position="1"/>
        <end position="362"/>
    </location>
</feature>
<keyword evidence="10" id="KW-1185">Reference proteome</keyword>
<evidence type="ECO:0000256" key="7">
    <source>
        <dbReference type="SAM" id="Phobius"/>
    </source>
</evidence>
<accession>A0AAW0Q2M1</accession>
<dbReference type="EMBL" id="JBBPFD010000002">
    <property type="protein sequence ID" value="KAK7940216.1"/>
    <property type="molecule type" value="Genomic_DNA"/>
</dbReference>
<keyword evidence="4 7" id="KW-1133">Transmembrane helix</keyword>
<feature type="transmembrane region" description="Helical" evidence="7">
    <location>
        <begin position="344"/>
        <end position="370"/>
    </location>
</feature>
<comment type="subcellular location">
    <subcellularLocation>
        <location evidence="1">Cell membrane</location>
    </subcellularLocation>
</comment>
<dbReference type="GO" id="GO:0005886">
    <property type="term" value="C:plasma membrane"/>
    <property type="evidence" value="ECO:0007669"/>
    <property type="project" value="UniProtKB-SubCell"/>
</dbReference>
<gene>
    <name evidence="9" type="ORF">WMY93_003542</name>
</gene>